<dbReference type="PANTHER" id="PTHR30548">
    <property type="entry name" value="2-HYDROXYGLUTARYL-COA DEHYDRATASE, D-COMPONENT-RELATED"/>
    <property type="match status" value="1"/>
</dbReference>
<evidence type="ECO:0000256" key="1">
    <source>
        <dbReference type="ARBA" id="ARBA00001966"/>
    </source>
</evidence>
<keyword evidence="5" id="KW-1185">Reference proteome</keyword>
<keyword evidence="3" id="KW-0411">Iron-sulfur</keyword>
<sequence length="336" mass="38176">MAEKVGLTTTIPVEIVYAAGKIPVDLNNLFITCDAPGRLVDRAEQAGYPRNICGWIKGLYTTLLEQESLRQVIAVTQGDCSNTHALMETWQVAGVRVIPFAFPYDRDKDLLRLQVEKLMQALGADWEAVGRWKKRLDQVRKKAHEIDRLTWEAGVVDGQTNHLALVGCSDFNGDPDAYEAYLDRLIAEAGRKAYQDSTQALTGDSQAVRLAYVGVPPIVSDLYTYIESMGAQVVFNEVQRQFAMPFDEDDIIEQYRRYTYPYTIFDRIDDINREVARRRIDGIIHYTQSFCYRQIEDIILRQRTAVPVLTLEGDRPGPLDARSRMRIDAFLDMLAG</sequence>
<dbReference type="RefSeq" id="WP_161254063.1">
    <property type="nucleotide sequence ID" value="NZ_WXEY01000001.1"/>
</dbReference>
<keyword evidence="3" id="KW-0479">Metal-binding</keyword>
<dbReference type="Gene3D" id="3.40.50.11900">
    <property type="match status" value="1"/>
</dbReference>
<comment type="caution">
    <text evidence="4">The sequence shown here is derived from an EMBL/GenBank/DDBJ whole genome shotgun (WGS) entry which is preliminary data.</text>
</comment>
<dbReference type="InterPro" id="IPR010327">
    <property type="entry name" value="FldB/FldC_alpha/beta"/>
</dbReference>
<dbReference type="PANTHER" id="PTHR30548:SF3">
    <property type="entry name" value="2-HYDROXYACYL-COA DEHYDRATASE"/>
    <property type="match status" value="1"/>
</dbReference>
<dbReference type="EMBL" id="WXEY01000001">
    <property type="protein sequence ID" value="MZP28237.1"/>
    <property type="molecule type" value="Genomic_DNA"/>
</dbReference>
<dbReference type="AlphaFoldDB" id="A0A845KXF0"/>
<reference evidence="4 5" key="1">
    <citation type="submission" date="2020-01" db="EMBL/GenBank/DDBJ databases">
        <title>Whole-genome sequence of Heliobacterium undosum DSM 13378.</title>
        <authorList>
            <person name="Kyndt J.A."/>
            <person name="Meyer T.E."/>
        </authorList>
    </citation>
    <scope>NUCLEOTIDE SEQUENCE [LARGE SCALE GENOMIC DNA]</scope>
    <source>
        <strain evidence="4 5">DSM 13378</strain>
    </source>
</reference>
<dbReference type="GO" id="GO:0051536">
    <property type="term" value="F:iron-sulfur cluster binding"/>
    <property type="evidence" value="ECO:0007669"/>
    <property type="project" value="UniProtKB-KW"/>
</dbReference>
<comment type="similarity">
    <text evidence="2">Belongs to the FldB/FldC dehydratase alpha/beta subunit family.</text>
</comment>
<accession>A0A845KXF0</accession>
<dbReference type="OrthoDB" id="9810278at2"/>
<dbReference type="GO" id="GO:0016836">
    <property type="term" value="F:hydro-lyase activity"/>
    <property type="evidence" value="ECO:0007669"/>
    <property type="project" value="UniProtKB-ARBA"/>
</dbReference>
<dbReference type="Proteomes" id="UP000463470">
    <property type="component" value="Unassembled WGS sequence"/>
</dbReference>
<organism evidence="4 5">
    <name type="scientific">Heliomicrobium undosum</name>
    <dbReference type="NCBI Taxonomy" id="121734"/>
    <lineage>
        <taxon>Bacteria</taxon>
        <taxon>Bacillati</taxon>
        <taxon>Bacillota</taxon>
        <taxon>Clostridia</taxon>
        <taxon>Eubacteriales</taxon>
        <taxon>Heliobacteriaceae</taxon>
        <taxon>Heliomicrobium</taxon>
    </lineage>
</organism>
<protein>
    <submittedName>
        <fullName evidence="4">2-hydroxyacyl-CoA dehydratase</fullName>
    </submittedName>
</protein>
<dbReference type="Pfam" id="PF06050">
    <property type="entry name" value="HGD-D"/>
    <property type="match status" value="1"/>
</dbReference>
<keyword evidence="3" id="KW-0408">Iron</keyword>
<comment type="cofactor">
    <cofactor evidence="1">
        <name>[4Fe-4S] cluster</name>
        <dbReference type="ChEBI" id="CHEBI:49883"/>
    </cofactor>
</comment>
<evidence type="ECO:0000313" key="5">
    <source>
        <dbReference type="Proteomes" id="UP000463470"/>
    </source>
</evidence>
<gene>
    <name evidence="4" type="ORF">GTO91_00680</name>
</gene>
<dbReference type="Gene3D" id="3.40.50.11890">
    <property type="match status" value="1"/>
</dbReference>
<evidence type="ECO:0000256" key="2">
    <source>
        <dbReference type="ARBA" id="ARBA00005806"/>
    </source>
</evidence>
<name>A0A845KXF0_9FIRM</name>
<evidence type="ECO:0000256" key="3">
    <source>
        <dbReference type="ARBA" id="ARBA00023014"/>
    </source>
</evidence>
<proteinExistence type="inferred from homology"/>
<evidence type="ECO:0000313" key="4">
    <source>
        <dbReference type="EMBL" id="MZP28237.1"/>
    </source>
</evidence>